<accession>A0ACC6KRE5</accession>
<gene>
    <name evidence="1" type="ORF">J2X78_000312</name>
</gene>
<sequence>MKDIQNKKDIQYLVETFYGTALSDPLIGPVFKQADFELEAHIPVMIAFWETILFDVITYSGNPMLKHLELNQRVPLQGPHFERWMQIWEETVKFKFEGPLAEKAVIRARSIAQLMSYKIQQAGRTTSL</sequence>
<organism evidence="1 2">
    <name type="scientific">Pedobacter africanus</name>
    <dbReference type="NCBI Taxonomy" id="151894"/>
    <lineage>
        <taxon>Bacteria</taxon>
        <taxon>Pseudomonadati</taxon>
        <taxon>Bacteroidota</taxon>
        <taxon>Sphingobacteriia</taxon>
        <taxon>Sphingobacteriales</taxon>
        <taxon>Sphingobacteriaceae</taxon>
        <taxon>Pedobacter</taxon>
    </lineage>
</organism>
<evidence type="ECO:0000313" key="1">
    <source>
        <dbReference type="EMBL" id="MDR6781760.1"/>
    </source>
</evidence>
<comment type="caution">
    <text evidence="1">The sequence shown here is derived from an EMBL/GenBank/DDBJ whole genome shotgun (WGS) entry which is preliminary data.</text>
</comment>
<name>A0ACC6KRE5_9SPHI</name>
<dbReference type="EMBL" id="JAVDTF010000001">
    <property type="protein sequence ID" value="MDR6781760.1"/>
    <property type="molecule type" value="Genomic_DNA"/>
</dbReference>
<evidence type="ECO:0000313" key="2">
    <source>
        <dbReference type="Proteomes" id="UP001246858"/>
    </source>
</evidence>
<proteinExistence type="predicted"/>
<reference evidence="1" key="1">
    <citation type="submission" date="2023-07" db="EMBL/GenBank/DDBJ databases">
        <title>Sorghum-associated microbial communities from plants grown in Nebraska, USA.</title>
        <authorList>
            <person name="Schachtman D."/>
        </authorList>
    </citation>
    <scope>NUCLEOTIDE SEQUENCE</scope>
    <source>
        <strain evidence="1">2697</strain>
    </source>
</reference>
<keyword evidence="2" id="KW-1185">Reference proteome</keyword>
<protein>
    <submittedName>
        <fullName evidence="1">Hemoglobin</fullName>
    </submittedName>
</protein>
<dbReference type="Proteomes" id="UP001246858">
    <property type="component" value="Unassembled WGS sequence"/>
</dbReference>